<evidence type="ECO:0000256" key="5">
    <source>
        <dbReference type="ARBA" id="ARBA00022989"/>
    </source>
</evidence>
<feature type="transmembrane region" description="Helical" evidence="9">
    <location>
        <begin position="190"/>
        <end position="207"/>
    </location>
</feature>
<dbReference type="InterPro" id="IPR024041">
    <property type="entry name" value="NH4_transpt_AmtB-like_dom"/>
</dbReference>
<dbReference type="SUPFAM" id="SSF111352">
    <property type="entry name" value="Ammonium transporter"/>
    <property type="match status" value="1"/>
</dbReference>
<dbReference type="InterPro" id="IPR029020">
    <property type="entry name" value="Ammonium/urea_transptr"/>
</dbReference>
<dbReference type="GO" id="GO:0005886">
    <property type="term" value="C:plasma membrane"/>
    <property type="evidence" value="ECO:0007669"/>
    <property type="project" value="TreeGrafter"/>
</dbReference>
<keyword evidence="4 9" id="KW-0812">Transmembrane</keyword>
<dbReference type="AlphaFoldDB" id="A0A9P8LAU5"/>
<dbReference type="Proteomes" id="UP000750711">
    <property type="component" value="Unassembled WGS sequence"/>
</dbReference>
<evidence type="ECO:0000256" key="6">
    <source>
        <dbReference type="ARBA" id="ARBA00023136"/>
    </source>
</evidence>
<evidence type="ECO:0000259" key="10">
    <source>
        <dbReference type="Pfam" id="PF00909"/>
    </source>
</evidence>
<feature type="region of interest" description="Disordered" evidence="8">
    <location>
        <begin position="319"/>
        <end position="346"/>
    </location>
</feature>
<keyword evidence="12" id="KW-1185">Reference proteome</keyword>
<feature type="transmembrane region" description="Helical" evidence="9">
    <location>
        <begin position="263"/>
        <end position="289"/>
    </location>
</feature>
<name>A0A9P8LAU5_9PEZI</name>
<keyword evidence="5 9" id="KW-1133">Transmembrane helix</keyword>
<evidence type="ECO:0000256" key="3">
    <source>
        <dbReference type="ARBA" id="ARBA00022448"/>
    </source>
</evidence>
<dbReference type="EMBL" id="JAGHQM010000700">
    <property type="protein sequence ID" value="KAH0558931.1"/>
    <property type="molecule type" value="Genomic_DNA"/>
</dbReference>
<evidence type="ECO:0000256" key="1">
    <source>
        <dbReference type="ARBA" id="ARBA00004141"/>
    </source>
</evidence>
<evidence type="ECO:0000256" key="8">
    <source>
        <dbReference type="SAM" id="MobiDB-lite"/>
    </source>
</evidence>
<sequence>MSESPKMFFDVVPAFNFNVSVDPAEFGKNPNLYFEWYLLGYSLVFSSSSNNFWGSANSGTLHGVLANPAREKLGPRIPELVYTLYQGMFACFTASLVGGVVYKKHRALPFLIFIFIWSTLVYDPIARWSWNPQGWSALWGTLDFAGGTVVHIVAATTTAVYANFVKVHARIRKQILPVEDLNADETPSNIPYIVLGTTLLWFGWFGFNGGSALGANLRAVSACISTNIAACMGGVTGCFLDWYLEPYTVPPHVTEKPKRKFSIISFCNGVIAGLVTITPAAELVMNLFWDRSSTETVFKIVVDTDDIVDMELQAERVPSANGTVGGATGAENGESPEATGAVNPEGAIELHPLLSSRIRRA</sequence>
<proteinExistence type="inferred from homology"/>
<dbReference type="GO" id="GO:0008519">
    <property type="term" value="F:ammonium channel activity"/>
    <property type="evidence" value="ECO:0007669"/>
    <property type="project" value="InterPro"/>
</dbReference>
<organism evidence="11 12">
    <name type="scientific">Trichoglossum hirsutum</name>
    <dbReference type="NCBI Taxonomy" id="265104"/>
    <lineage>
        <taxon>Eukaryota</taxon>
        <taxon>Fungi</taxon>
        <taxon>Dikarya</taxon>
        <taxon>Ascomycota</taxon>
        <taxon>Pezizomycotina</taxon>
        <taxon>Geoglossomycetes</taxon>
        <taxon>Geoglossales</taxon>
        <taxon>Geoglossaceae</taxon>
        <taxon>Trichoglossum</taxon>
    </lineage>
</organism>
<evidence type="ECO:0000256" key="4">
    <source>
        <dbReference type="ARBA" id="ARBA00022692"/>
    </source>
</evidence>
<comment type="similarity">
    <text evidence="2">Belongs to the ammonia transporter channel (TC 1.A.11.2) family.</text>
</comment>
<gene>
    <name evidence="11" type="ORF">GP486_004445</name>
</gene>
<dbReference type="Pfam" id="PF00909">
    <property type="entry name" value="Ammonium_transp"/>
    <property type="match status" value="1"/>
</dbReference>
<evidence type="ECO:0000256" key="7">
    <source>
        <dbReference type="ARBA" id="ARBA00023177"/>
    </source>
</evidence>
<dbReference type="PANTHER" id="PTHR43029:SF10">
    <property type="entry name" value="AMMONIUM TRANSPORTER MEP2"/>
    <property type="match status" value="1"/>
</dbReference>
<evidence type="ECO:0000256" key="2">
    <source>
        <dbReference type="ARBA" id="ARBA00005887"/>
    </source>
</evidence>
<comment type="subcellular location">
    <subcellularLocation>
        <location evidence="1">Membrane</location>
        <topology evidence="1">Multi-pass membrane protein</topology>
    </subcellularLocation>
</comment>
<feature type="transmembrane region" description="Helical" evidence="9">
    <location>
        <begin position="219"/>
        <end position="243"/>
    </location>
</feature>
<keyword evidence="6 9" id="KW-0472">Membrane</keyword>
<feature type="transmembrane region" description="Helical" evidence="9">
    <location>
        <begin position="137"/>
        <end position="162"/>
    </location>
</feature>
<comment type="caution">
    <text evidence="11">The sequence shown here is derived from an EMBL/GenBank/DDBJ whole genome shotgun (WGS) entry which is preliminary data.</text>
</comment>
<feature type="domain" description="Ammonium transporter AmtB-like" evidence="10">
    <location>
        <begin position="35"/>
        <end position="285"/>
    </location>
</feature>
<reference evidence="11" key="1">
    <citation type="submission" date="2021-03" db="EMBL/GenBank/DDBJ databases">
        <title>Comparative genomics and phylogenomic investigation of the class Geoglossomycetes provide insights into ecological specialization and systematics.</title>
        <authorList>
            <person name="Melie T."/>
            <person name="Pirro S."/>
            <person name="Miller A.N."/>
            <person name="Quandt A."/>
        </authorList>
    </citation>
    <scope>NUCLEOTIDE SEQUENCE</scope>
    <source>
        <strain evidence="11">CAQ_001_2017</strain>
    </source>
</reference>
<feature type="transmembrane region" description="Helical" evidence="9">
    <location>
        <begin position="80"/>
        <end position="101"/>
    </location>
</feature>
<evidence type="ECO:0000256" key="9">
    <source>
        <dbReference type="SAM" id="Phobius"/>
    </source>
</evidence>
<dbReference type="Gene3D" id="1.10.3430.10">
    <property type="entry name" value="Ammonium transporter AmtB like domains"/>
    <property type="match status" value="1"/>
</dbReference>
<keyword evidence="7" id="KW-0924">Ammonia transport</keyword>
<keyword evidence="3" id="KW-0813">Transport</keyword>
<dbReference type="PANTHER" id="PTHR43029">
    <property type="entry name" value="AMMONIUM TRANSPORTER MEP2"/>
    <property type="match status" value="1"/>
</dbReference>
<dbReference type="InterPro" id="IPR001905">
    <property type="entry name" value="Ammonium_transpt"/>
</dbReference>
<evidence type="ECO:0000313" key="11">
    <source>
        <dbReference type="EMBL" id="KAH0558931.1"/>
    </source>
</evidence>
<feature type="transmembrane region" description="Helical" evidence="9">
    <location>
        <begin position="107"/>
        <end position="125"/>
    </location>
</feature>
<evidence type="ECO:0000313" key="12">
    <source>
        <dbReference type="Proteomes" id="UP000750711"/>
    </source>
</evidence>
<protein>
    <recommendedName>
        <fullName evidence="10">Ammonium transporter AmtB-like domain-containing protein</fullName>
    </recommendedName>
</protein>
<accession>A0A9P8LAU5</accession>